<evidence type="ECO:0000256" key="5">
    <source>
        <dbReference type="PIRNR" id="PIRNR005673"/>
    </source>
</evidence>
<dbReference type="InterPro" id="IPR036975">
    <property type="entry name" value="Importin-a_IBB_sf"/>
</dbReference>
<dbReference type="Proteomes" id="UP001235939">
    <property type="component" value="Chromosome 17"/>
</dbReference>
<dbReference type="Gene3D" id="1.20.5.690">
    <property type="entry name" value="Importin-alpha, importin-beta-binding domain"/>
    <property type="match status" value="1"/>
</dbReference>
<dbReference type="InterPro" id="IPR002652">
    <property type="entry name" value="Importin-a_IBB"/>
</dbReference>
<dbReference type="Pfam" id="PF16186">
    <property type="entry name" value="Arm_3"/>
    <property type="match status" value="1"/>
</dbReference>
<dbReference type="InterPro" id="IPR011989">
    <property type="entry name" value="ARM-like"/>
</dbReference>
<evidence type="ECO:0000256" key="1">
    <source>
        <dbReference type="ARBA" id="ARBA00010394"/>
    </source>
</evidence>
<comment type="similarity">
    <text evidence="1 5">Belongs to the importin alpha family.</text>
</comment>
<keyword evidence="2 5" id="KW-0813">Transport</keyword>
<dbReference type="Pfam" id="PF01749">
    <property type="entry name" value="IBB"/>
    <property type="match status" value="1"/>
</dbReference>
<evidence type="ECO:0000313" key="9">
    <source>
        <dbReference type="Proteomes" id="UP001235939"/>
    </source>
</evidence>
<accession>A0ABY6LHI0</accession>
<reference evidence="8 9" key="1">
    <citation type="submission" date="2022-01" db="EMBL/GenBank/DDBJ databases">
        <title>A chromosomal length assembly of Cordylochernes scorpioides.</title>
        <authorList>
            <person name="Zeh D."/>
            <person name="Zeh J."/>
        </authorList>
    </citation>
    <scope>NUCLEOTIDE SEQUENCE [LARGE SCALE GENOMIC DNA]</scope>
    <source>
        <strain evidence="8">IN4F17</strain>
        <tissue evidence="8">Whole Body</tissue>
    </source>
</reference>
<dbReference type="PIRSF" id="PIRSF005673">
    <property type="entry name" value="Importin_alpha"/>
    <property type="match status" value="1"/>
</dbReference>
<dbReference type="PROSITE" id="PS51214">
    <property type="entry name" value="IBB"/>
    <property type="match status" value="1"/>
</dbReference>
<dbReference type="InterPro" id="IPR000225">
    <property type="entry name" value="Armadillo"/>
</dbReference>
<dbReference type="PROSITE" id="PS50176">
    <property type="entry name" value="ARM_REPEAT"/>
    <property type="match status" value="3"/>
</dbReference>
<dbReference type="Pfam" id="PF00514">
    <property type="entry name" value="Arm"/>
    <property type="match status" value="7"/>
</dbReference>
<organism evidence="8 9">
    <name type="scientific">Cordylochernes scorpioides</name>
    <dbReference type="NCBI Taxonomy" id="51811"/>
    <lineage>
        <taxon>Eukaryota</taxon>
        <taxon>Metazoa</taxon>
        <taxon>Ecdysozoa</taxon>
        <taxon>Arthropoda</taxon>
        <taxon>Chelicerata</taxon>
        <taxon>Arachnida</taxon>
        <taxon>Pseudoscorpiones</taxon>
        <taxon>Cheliferoidea</taxon>
        <taxon>Chernetidae</taxon>
        <taxon>Cordylochernes</taxon>
    </lineage>
</organism>
<dbReference type="InterPro" id="IPR032413">
    <property type="entry name" value="Arm_3"/>
</dbReference>
<evidence type="ECO:0000256" key="2">
    <source>
        <dbReference type="ARBA" id="ARBA00022448"/>
    </source>
</evidence>
<keyword evidence="3" id="KW-0677">Repeat</keyword>
<dbReference type="PANTHER" id="PTHR23316">
    <property type="entry name" value="IMPORTIN ALPHA"/>
    <property type="match status" value="1"/>
</dbReference>
<dbReference type="InterPro" id="IPR024931">
    <property type="entry name" value="Importin_alpha"/>
</dbReference>
<sequence length="472" mass="52491">MRKRRTEVNIELRKQKKEEHLLKKRNIDTERDLSLSPQREALTKHDFEEMRNGFANSDPKVQFVACQTARKILSRERNPPIDLFLQEGLIPSLVSFLSQDDNPGLQFESAWAITNIASGSSDHTQAVVRENCLPPLVRLLSSPHANICEQAVWALGNIAGDSSALRDFVLAHGVVAQLVKLVTHANDLNFLRNLTWTLSNLCRNKNPLPDMEYMKPLLPCLATLIHHSDMEIVADACWAISYLTDGPNDRIQAVLDTGVIPRLSEILHSHPNDLNLLSPSLRALGNIITGTEVQTQAVIDAGALRAIGPLMCHPKINIQKEATWFLSNVAAGSPSQVEALFAHDLIGPLLMVLTKSDYKCQKEAAWAVNNLAASGTPEHVLILIHSGVVPPMCDLLKSHEPRILMVLLESLNIILETAKSVNDLDRVALLIEECGGLDRIEMLQEHENEDVYKAALKIVDNYYSEGDGWREL</sequence>
<dbReference type="SMART" id="SM00185">
    <property type="entry name" value="ARM"/>
    <property type="match status" value="8"/>
</dbReference>
<dbReference type="InterPro" id="IPR016024">
    <property type="entry name" value="ARM-type_fold"/>
</dbReference>
<dbReference type="EMBL" id="CP092879">
    <property type="protein sequence ID" value="UYV79160.1"/>
    <property type="molecule type" value="Genomic_DNA"/>
</dbReference>
<keyword evidence="9" id="KW-1185">Reference proteome</keyword>
<evidence type="ECO:0000313" key="8">
    <source>
        <dbReference type="EMBL" id="UYV79160.1"/>
    </source>
</evidence>
<evidence type="ECO:0000256" key="6">
    <source>
        <dbReference type="PROSITE-ProRule" id="PRU00259"/>
    </source>
</evidence>
<dbReference type="Gene3D" id="1.25.10.10">
    <property type="entry name" value="Leucine-rich Repeat Variant"/>
    <property type="match status" value="1"/>
</dbReference>
<feature type="repeat" description="ARM" evidence="6">
    <location>
        <begin position="88"/>
        <end position="122"/>
    </location>
</feature>
<protein>
    <recommendedName>
        <fullName evidence="5">Importin subunit alpha</fullName>
    </recommendedName>
</protein>
<feature type="repeat" description="ARM" evidence="6">
    <location>
        <begin position="131"/>
        <end position="173"/>
    </location>
</feature>
<name>A0ABY6LHI0_9ARAC</name>
<evidence type="ECO:0000256" key="4">
    <source>
        <dbReference type="ARBA" id="ARBA00022927"/>
    </source>
</evidence>
<feature type="repeat" description="ARM" evidence="6">
    <location>
        <begin position="258"/>
        <end position="302"/>
    </location>
</feature>
<feature type="domain" description="IBB" evidence="7">
    <location>
        <begin position="1"/>
        <end position="34"/>
    </location>
</feature>
<dbReference type="SUPFAM" id="SSF48371">
    <property type="entry name" value="ARM repeat"/>
    <property type="match status" value="1"/>
</dbReference>
<evidence type="ECO:0000259" key="7">
    <source>
        <dbReference type="PROSITE" id="PS51214"/>
    </source>
</evidence>
<keyword evidence="4 5" id="KW-0653">Protein transport</keyword>
<evidence type="ECO:0000256" key="3">
    <source>
        <dbReference type="ARBA" id="ARBA00022737"/>
    </source>
</evidence>
<gene>
    <name evidence="8" type="ORF">LAZ67_17001287</name>
</gene>
<proteinExistence type="inferred from homology"/>